<proteinExistence type="inferred from homology"/>
<feature type="domain" description="Aminotransferase class I/classII large" evidence="7">
    <location>
        <begin position="30"/>
        <end position="379"/>
    </location>
</feature>
<organism evidence="8 10">
    <name type="scientific">Streptomyces collinus (strain DSM 40733 / Tue 365)</name>
    <dbReference type="NCBI Taxonomy" id="1214242"/>
    <lineage>
        <taxon>Bacteria</taxon>
        <taxon>Bacillati</taxon>
        <taxon>Actinomycetota</taxon>
        <taxon>Actinomycetes</taxon>
        <taxon>Kitasatosporales</taxon>
        <taxon>Streptomycetaceae</taxon>
        <taxon>Streptomyces</taxon>
    </lineage>
</organism>
<comment type="cofactor">
    <cofactor evidence="1 6">
        <name>pyridoxal 5'-phosphate</name>
        <dbReference type="ChEBI" id="CHEBI:597326"/>
    </cofactor>
</comment>
<evidence type="ECO:0000256" key="6">
    <source>
        <dbReference type="RuleBase" id="RU000481"/>
    </source>
</evidence>
<dbReference type="RefSeq" id="WP_020937514.1">
    <property type="nucleotide sequence ID" value="NC_021985.1"/>
</dbReference>
<evidence type="ECO:0000256" key="3">
    <source>
        <dbReference type="ARBA" id="ARBA00022576"/>
    </source>
</evidence>
<evidence type="ECO:0000259" key="7">
    <source>
        <dbReference type="Pfam" id="PF00155"/>
    </source>
</evidence>
<evidence type="ECO:0000313" key="9">
    <source>
        <dbReference type="EMBL" id="AGS73667.1"/>
    </source>
</evidence>
<evidence type="ECO:0000256" key="5">
    <source>
        <dbReference type="ARBA" id="ARBA00022898"/>
    </source>
</evidence>
<evidence type="ECO:0000313" key="10">
    <source>
        <dbReference type="Proteomes" id="UP000015423"/>
    </source>
</evidence>
<dbReference type="KEGG" id="sci:B446_34345"/>
<dbReference type="EMBL" id="CP006259">
    <property type="protein sequence ID" value="AGS67027.1"/>
    <property type="molecule type" value="Genomic_DNA"/>
</dbReference>
<evidence type="ECO:0000256" key="2">
    <source>
        <dbReference type="ARBA" id="ARBA00007441"/>
    </source>
</evidence>
<evidence type="ECO:0000313" key="8">
    <source>
        <dbReference type="EMBL" id="AGS67027.1"/>
    </source>
</evidence>
<reference evidence="8 10" key="2">
    <citation type="journal article" date="2013" name="J. Biotechnol.">
        <title>Complete genome sequence of the kirromycin producer Streptomyces collinus Tu 365 consisting of a linear chromosome and two linear plasmids.</title>
        <authorList>
            <person name="Ruckert C."/>
            <person name="Szczepanowski R."/>
            <person name="Albersmeier A."/>
            <person name="Goesmann A."/>
            <person name="Iftime D."/>
            <person name="Musiol E.M."/>
            <person name="Blin K."/>
            <person name="Wohlleben W."/>
            <person name="Puhler A."/>
            <person name="Kalinowski J."/>
            <person name="Weber T."/>
        </authorList>
    </citation>
    <scope>NUCLEOTIDE SEQUENCE [LARGE SCALE GENOMIC DNA]</scope>
    <source>
        <strain evidence="10">DSM 40733 / Tue 365</strain>
        <strain evidence="8">Tu 365</strain>
    </source>
</reference>
<protein>
    <recommendedName>
        <fullName evidence="6">Aminotransferase</fullName>
        <ecNumber evidence="6">2.6.1.-</ecNumber>
    </recommendedName>
</protein>
<name>S5V965_STRC3</name>
<reference evidence="10" key="1">
    <citation type="submission" date="2012-10" db="EMBL/GenBank/DDBJ databases">
        <title>The complete genome sequence of Streptomyces collinus Tu 365.</title>
        <authorList>
            <person name="Ruckert C."/>
            <person name="Szczepanowski R."/>
            <person name="Goesmann A."/>
            <person name="Pross E.K."/>
            <person name="Musiol E.M."/>
            <person name="Blin K."/>
            <person name="Wohlleben W."/>
            <person name="Puhler A."/>
            <person name="Weber T."/>
            <person name="Kalinowski J."/>
        </authorList>
    </citation>
    <scope>NUCLEOTIDE SEQUENCE [LARGE SCALE GENOMIC DNA]</scope>
    <source>
        <strain evidence="10">DSM 40733 / Tue 365</strain>
    </source>
</reference>
<keyword evidence="3 6" id="KW-0032">Aminotransferase</keyword>
<keyword evidence="4 6" id="KW-0808">Transferase</keyword>
<dbReference type="GO" id="GO:0006520">
    <property type="term" value="P:amino acid metabolic process"/>
    <property type="evidence" value="ECO:0007669"/>
    <property type="project" value="InterPro"/>
</dbReference>
<evidence type="ECO:0000256" key="4">
    <source>
        <dbReference type="ARBA" id="ARBA00022679"/>
    </source>
</evidence>
<dbReference type="InterPro" id="IPR015422">
    <property type="entry name" value="PyrdxlP-dep_Trfase_small"/>
</dbReference>
<dbReference type="HOGENOM" id="CLU_017584_4_7_11"/>
<dbReference type="SUPFAM" id="SSF53383">
    <property type="entry name" value="PLP-dependent transferases"/>
    <property type="match status" value="1"/>
</dbReference>
<dbReference type="Gene3D" id="3.40.640.10">
    <property type="entry name" value="Type I PLP-dependent aspartate aminotransferase-like (Major domain)"/>
    <property type="match status" value="1"/>
</dbReference>
<dbReference type="InterPro" id="IPR015424">
    <property type="entry name" value="PyrdxlP-dep_Trfase"/>
</dbReference>
<comment type="similarity">
    <text evidence="2 6">Belongs to the class-I pyridoxal-phosphate-dependent aminotransferase family.</text>
</comment>
<dbReference type="InterPro" id="IPR004839">
    <property type="entry name" value="Aminotransferase_I/II_large"/>
</dbReference>
<evidence type="ECO:0000256" key="1">
    <source>
        <dbReference type="ARBA" id="ARBA00001933"/>
    </source>
</evidence>
<dbReference type="eggNOG" id="COG0436">
    <property type="taxonomic scope" value="Bacteria"/>
</dbReference>
<dbReference type="PROSITE" id="PS00105">
    <property type="entry name" value="AA_TRANSFER_CLASS_1"/>
    <property type="match status" value="1"/>
</dbReference>
<dbReference type="InterPro" id="IPR004838">
    <property type="entry name" value="NHTrfase_class1_PyrdxlP-BS"/>
</dbReference>
<dbReference type="AlphaFoldDB" id="S5V965"/>
<dbReference type="CDD" id="cd00609">
    <property type="entry name" value="AAT_like"/>
    <property type="match status" value="1"/>
</dbReference>
<keyword evidence="10" id="KW-1185">Reference proteome</keyword>
<dbReference type="EMBL" id="CP006259">
    <property type="protein sequence ID" value="AGS73667.1"/>
    <property type="molecule type" value="Genomic_DNA"/>
</dbReference>
<dbReference type="STRING" id="1214242.B446_00945"/>
<dbReference type="PANTHER" id="PTHR46383">
    <property type="entry name" value="ASPARTATE AMINOTRANSFERASE"/>
    <property type="match status" value="1"/>
</dbReference>
<keyword evidence="5" id="KW-0663">Pyridoxal phosphate</keyword>
<accession>S5V965</accession>
<dbReference type="InterPro" id="IPR015421">
    <property type="entry name" value="PyrdxlP-dep_Trfase_major"/>
</dbReference>
<reference evidence="8" key="3">
    <citation type="submission" date="2015-08" db="EMBL/GenBank/DDBJ databases">
        <authorList>
            <person name="Weber T."/>
            <person name="Iftime D."/>
        </authorList>
    </citation>
    <scope>NUCLEOTIDE SEQUENCE</scope>
    <source>
        <strain evidence="8">Tu 365</strain>
    </source>
</reference>
<dbReference type="GO" id="GO:0030170">
    <property type="term" value="F:pyridoxal phosphate binding"/>
    <property type="evidence" value="ECO:0007669"/>
    <property type="project" value="InterPro"/>
</dbReference>
<dbReference type="Proteomes" id="UP000015423">
    <property type="component" value="Chromosome"/>
</dbReference>
<dbReference type="GO" id="GO:0008483">
    <property type="term" value="F:transaminase activity"/>
    <property type="evidence" value="ECO:0007669"/>
    <property type="project" value="UniProtKB-KW"/>
</dbReference>
<dbReference type="PANTHER" id="PTHR46383:SF1">
    <property type="entry name" value="ASPARTATE AMINOTRANSFERASE"/>
    <property type="match status" value="1"/>
</dbReference>
<dbReference type="InterPro" id="IPR050596">
    <property type="entry name" value="AspAT/PAT-like"/>
</dbReference>
<dbReference type="PATRIC" id="fig|1214242.5.peg.193"/>
<dbReference type="Gene3D" id="3.90.1150.10">
    <property type="entry name" value="Aspartate Aminotransferase, domain 1"/>
    <property type="match status" value="1"/>
</dbReference>
<dbReference type="Pfam" id="PF00155">
    <property type="entry name" value="Aminotran_1_2"/>
    <property type="match status" value="1"/>
</dbReference>
<gene>
    <name evidence="8" type="ORF">B446_00945</name>
    <name evidence="9" type="ORF">B446_34345</name>
</gene>
<dbReference type="EC" id="2.6.1.-" evidence="6"/>
<sequence length="434" mass="45340">MTTAAPPPPSANLALNQLVAERRAAGETLVHLAFGEARLPLLPQLAEQLAKGAARAAYGPVAGGAGVRAAVAGYFARRGLPTDPGQIVVAPGSKPLLMALQLAVPGDVLLPRPAWNTYAPQATYAGKRTIGVPVPDECGGVPDPAALRTAITRARAAGRDPRLLVVTLPDNPTGTLAPASLVRAVCDLARAEDLVIVSDEIYRDVVHDPSATGFLSPAEVAPERTVVTTGLSKNLGLGGWRIGAARFPAATTGRRLRDGVLAAASELWSTLAGPMQQVAEYAFAEPPEIVERLRAAARLHGAVARAVHRIAVDAGARCRPPTGAFYVYPDFEPLRAELTARGVTDSASLAHRLLDESGVVVLGGHLLGDDPGALRFKAATSLLYGDEKEQEEALCANDPVRLPHISDQLARIAAGFARLTGRPASAHPHPEEAR</sequence>
<dbReference type="KEGG" id="sci:B446_00945"/>